<dbReference type="PANTHER" id="PTHR39210:SF1">
    <property type="entry name" value="HEPARIN-SULFATE LYASE"/>
    <property type="match status" value="1"/>
</dbReference>
<dbReference type="PANTHER" id="PTHR39210">
    <property type="entry name" value="HEPARIN-SULFATE LYASE"/>
    <property type="match status" value="1"/>
</dbReference>
<reference evidence="8" key="1">
    <citation type="journal article" date="2019" name="Int. J. Syst. Evol. Microbiol.">
        <title>The Global Catalogue of Microorganisms (GCM) 10K type strain sequencing project: providing services to taxonomists for standard genome sequencing and annotation.</title>
        <authorList>
            <consortium name="The Broad Institute Genomics Platform"/>
            <consortium name="The Broad Institute Genome Sequencing Center for Infectious Disease"/>
            <person name="Wu L."/>
            <person name="Ma J."/>
        </authorList>
    </citation>
    <scope>NUCLEOTIDE SEQUENCE [LARGE SCALE GENOMIC DNA]</scope>
    <source>
        <strain evidence="8">JCM 14718</strain>
    </source>
</reference>
<dbReference type="Pfam" id="PF07940">
    <property type="entry name" value="Hepar_II_III_C"/>
    <property type="match status" value="1"/>
</dbReference>
<keyword evidence="4" id="KW-0456">Lyase</keyword>
<organism evidence="7 8">
    <name type="scientific">Fodinicola feengrottensis</name>
    <dbReference type="NCBI Taxonomy" id="435914"/>
    <lineage>
        <taxon>Bacteria</taxon>
        <taxon>Bacillati</taxon>
        <taxon>Actinomycetota</taxon>
        <taxon>Actinomycetes</taxon>
        <taxon>Mycobacteriales</taxon>
        <taxon>Fodinicola</taxon>
    </lineage>
</organism>
<comment type="caution">
    <text evidence="7">The sequence shown here is derived from an EMBL/GenBank/DDBJ whole genome shotgun (WGS) entry which is preliminary data.</text>
</comment>
<keyword evidence="3" id="KW-0574">Periplasm</keyword>
<dbReference type="Pfam" id="PF16889">
    <property type="entry name" value="Hepar_II_III_N"/>
    <property type="match status" value="1"/>
</dbReference>
<dbReference type="Proteomes" id="UP001500618">
    <property type="component" value="Unassembled WGS sequence"/>
</dbReference>
<accession>A0ABP4V8A8</accession>
<feature type="domain" description="Heparin-sulfate lyase N-terminal" evidence="6">
    <location>
        <begin position="83"/>
        <end position="256"/>
    </location>
</feature>
<dbReference type="Gene3D" id="2.70.98.70">
    <property type="match status" value="1"/>
</dbReference>
<feature type="domain" description="Heparinase II/III-like C-terminal" evidence="5">
    <location>
        <begin position="304"/>
        <end position="480"/>
    </location>
</feature>
<dbReference type="EMBL" id="BAAANY010000043">
    <property type="protein sequence ID" value="GAA1719605.1"/>
    <property type="molecule type" value="Genomic_DNA"/>
</dbReference>
<dbReference type="SUPFAM" id="SSF48230">
    <property type="entry name" value="Chondroitin AC/alginate lyase"/>
    <property type="match status" value="1"/>
</dbReference>
<evidence type="ECO:0008006" key="9">
    <source>
        <dbReference type="Google" id="ProtNLM"/>
    </source>
</evidence>
<evidence type="ECO:0000259" key="6">
    <source>
        <dbReference type="Pfam" id="PF16889"/>
    </source>
</evidence>
<dbReference type="InterPro" id="IPR031680">
    <property type="entry name" value="Hepar_II_III_N"/>
</dbReference>
<name>A0ABP4V8A8_9ACTN</name>
<dbReference type="InterPro" id="IPR008929">
    <property type="entry name" value="Chondroitin_lyas"/>
</dbReference>
<comment type="subcellular location">
    <subcellularLocation>
        <location evidence="1">Periplasm</location>
    </subcellularLocation>
</comment>
<keyword evidence="8" id="KW-1185">Reference proteome</keyword>
<sequence>MTAPEKPRHIDDRITGIGPAELIDAFGEPAGTTDLASLRLWVAKTKNEALWPAAPADDVALAAADLLRTAPPDVTGAGLGRSVRYGFHYLRWLEPAVRAWARTGDESYARSFEDLFTSWYERRDGLVGEWPGLDLIWYSLGTWSRAAMLLPALDSLMPLSDECWGQVLATIVGGARWAYDEHDAFRHGNWQLVSATQLMHVGAVYPRLAEANQWVERGRARLVEHLEQDFSADGGHFERSPGYHHMCLTATTLAVAVDQRYLHTGLGDHPKVVAMQEWLRELTTSAGWVPAPQDSGVVWNEPHRGEDSVLLAESGYAVLRAHDDVRVVVNCGPYVQHELESHSHRAVLDFVMDGWGRPLLWEAGGPPDYDVPDYQSWFQSARGHNTVVVDGQDVGADRDAVVETFVESPEATVLAGRRGGNGVVHRRRFVLVRTDPAYLVVRDEIEGGGQYDLLLHAPRPWHDWRAGDVRVWVADAEDATVTFSEGRSRIPDPLTRTADFGPLHTLTVSRPRGEFLTVIVPAAAGTWAFSAAGDEVRVVHPYGTDTVTPSGVVRRPAETSHD</sequence>
<evidence type="ECO:0000313" key="7">
    <source>
        <dbReference type="EMBL" id="GAA1719605.1"/>
    </source>
</evidence>
<evidence type="ECO:0000259" key="5">
    <source>
        <dbReference type="Pfam" id="PF07940"/>
    </source>
</evidence>
<evidence type="ECO:0000256" key="3">
    <source>
        <dbReference type="ARBA" id="ARBA00022764"/>
    </source>
</evidence>
<evidence type="ECO:0000256" key="2">
    <source>
        <dbReference type="ARBA" id="ARBA00022729"/>
    </source>
</evidence>
<dbReference type="InterPro" id="IPR012480">
    <property type="entry name" value="Hepar_II_III_C"/>
</dbReference>
<dbReference type="Gene3D" id="1.50.10.100">
    <property type="entry name" value="Chondroitin AC/alginate lyase"/>
    <property type="match status" value="1"/>
</dbReference>
<gene>
    <name evidence="7" type="ORF">GCM10009765_79950</name>
</gene>
<proteinExistence type="predicted"/>
<protein>
    <recommendedName>
        <fullName evidence="9">Heparin-sulfate lyase N-terminal domain-containing protein</fullName>
    </recommendedName>
</protein>
<evidence type="ECO:0000256" key="4">
    <source>
        <dbReference type="ARBA" id="ARBA00023239"/>
    </source>
</evidence>
<dbReference type="RefSeq" id="WP_344315195.1">
    <property type="nucleotide sequence ID" value="NZ_BAAANY010000043.1"/>
</dbReference>
<keyword evidence="2" id="KW-0732">Signal</keyword>
<evidence type="ECO:0000256" key="1">
    <source>
        <dbReference type="ARBA" id="ARBA00004418"/>
    </source>
</evidence>
<evidence type="ECO:0000313" key="8">
    <source>
        <dbReference type="Proteomes" id="UP001500618"/>
    </source>
</evidence>